<dbReference type="OrthoDB" id="5510591at2"/>
<evidence type="ECO:0000256" key="1">
    <source>
        <dbReference type="SAM" id="MobiDB-lite"/>
    </source>
</evidence>
<organism evidence="2 3">
    <name type="scientific">Pseudonocardia autotrophica</name>
    <name type="common">Amycolata autotrophica</name>
    <name type="synonym">Nocardia autotrophica</name>
    <dbReference type="NCBI Taxonomy" id="2074"/>
    <lineage>
        <taxon>Bacteria</taxon>
        <taxon>Bacillati</taxon>
        <taxon>Actinomycetota</taxon>
        <taxon>Actinomycetes</taxon>
        <taxon>Pseudonocardiales</taxon>
        <taxon>Pseudonocardiaceae</taxon>
        <taxon>Pseudonocardia</taxon>
    </lineage>
</organism>
<proteinExistence type="predicted"/>
<accession>A0A1Y2MZW7</accession>
<evidence type="ECO:0000313" key="2">
    <source>
        <dbReference type="EMBL" id="OSY40710.1"/>
    </source>
</evidence>
<protein>
    <submittedName>
        <fullName evidence="2">Quinone oxidoreductase 2</fullName>
        <ecNumber evidence="2">1.6.5.2</ecNumber>
    </submittedName>
</protein>
<dbReference type="EC" id="1.6.5.2" evidence="2"/>
<reference evidence="2 3" key="1">
    <citation type="submission" date="2016-09" db="EMBL/GenBank/DDBJ databases">
        <title>Pseudonocardia autotrophica DSM535, a candidate organism with high potential of specific P450 cytochromes.</title>
        <authorList>
            <person name="Grumaz C."/>
            <person name="Vainshtein Y."/>
            <person name="Kirstahler P."/>
            <person name="Sohn K."/>
        </authorList>
    </citation>
    <scope>NUCLEOTIDE SEQUENCE [LARGE SCALE GENOMIC DNA]</scope>
    <source>
        <strain evidence="2 3">DSM 535</strain>
    </source>
</reference>
<evidence type="ECO:0000313" key="3">
    <source>
        <dbReference type="Proteomes" id="UP000194360"/>
    </source>
</evidence>
<dbReference type="EMBL" id="MIGB01000011">
    <property type="protein sequence ID" value="OSY40710.1"/>
    <property type="molecule type" value="Genomic_DNA"/>
</dbReference>
<dbReference type="STRING" id="2074.BG845_02468"/>
<dbReference type="RefSeq" id="WP_085912733.1">
    <property type="nucleotide sequence ID" value="NZ_AP018920.1"/>
</dbReference>
<keyword evidence="2" id="KW-0560">Oxidoreductase</keyword>
<sequence length="131" mass="14232">MTGVGHDALVAVTYLLDAGGAINRGGSSANTDRPRSAPRRRSGSLRHRRHRACCDAAEDLRGPGVHVRRADFTDTTSMRIADEHQRTEQYMHAGGVPSVMLRDGWCLENHLGRIPPMRRTGLFLGAAGTST</sequence>
<dbReference type="Gene3D" id="3.90.25.10">
    <property type="entry name" value="UDP-galactose 4-epimerase, domain 1"/>
    <property type="match status" value="1"/>
</dbReference>
<dbReference type="Gene3D" id="3.40.50.720">
    <property type="entry name" value="NAD(P)-binding Rossmann-like Domain"/>
    <property type="match status" value="1"/>
</dbReference>
<dbReference type="AlphaFoldDB" id="A0A1Y2MZW7"/>
<gene>
    <name evidence="2" type="primary">qorB</name>
    <name evidence="2" type="ORF">BG845_02468</name>
</gene>
<feature type="compositionally biased region" description="Basic residues" evidence="1">
    <location>
        <begin position="36"/>
        <end position="48"/>
    </location>
</feature>
<feature type="region of interest" description="Disordered" evidence="1">
    <location>
        <begin position="23"/>
        <end position="48"/>
    </location>
</feature>
<dbReference type="Proteomes" id="UP000194360">
    <property type="component" value="Unassembled WGS sequence"/>
</dbReference>
<name>A0A1Y2MZW7_PSEAH</name>
<dbReference type="GO" id="GO:0003955">
    <property type="term" value="F:NAD(P)H dehydrogenase (quinone) activity"/>
    <property type="evidence" value="ECO:0007669"/>
    <property type="project" value="UniProtKB-EC"/>
</dbReference>
<keyword evidence="3" id="KW-1185">Reference proteome</keyword>
<comment type="caution">
    <text evidence="2">The sequence shown here is derived from an EMBL/GenBank/DDBJ whole genome shotgun (WGS) entry which is preliminary data.</text>
</comment>